<accession>A0AAW2ZGK2</accession>
<keyword evidence="3 4" id="KW-0802">TPR repeat</keyword>
<feature type="domain" description="SGS" evidence="6">
    <location>
        <begin position="256"/>
        <end position="342"/>
    </location>
</feature>
<feature type="repeat" description="TPR" evidence="4">
    <location>
        <begin position="75"/>
        <end position="108"/>
    </location>
</feature>
<feature type="repeat" description="TPR" evidence="4">
    <location>
        <begin position="41"/>
        <end position="74"/>
    </location>
</feature>
<comment type="caution">
    <text evidence="8">The sequence shown here is derived from an EMBL/GenBank/DDBJ whole genome shotgun (WGS) entry which is preliminary data.</text>
</comment>
<dbReference type="Pfam" id="PF04969">
    <property type="entry name" value="CS"/>
    <property type="match status" value="1"/>
</dbReference>
<organism evidence="8 9">
    <name type="scientific">Acrasis kona</name>
    <dbReference type="NCBI Taxonomy" id="1008807"/>
    <lineage>
        <taxon>Eukaryota</taxon>
        <taxon>Discoba</taxon>
        <taxon>Heterolobosea</taxon>
        <taxon>Tetramitia</taxon>
        <taxon>Eutetramitia</taxon>
        <taxon>Acrasidae</taxon>
        <taxon>Acrasis</taxon>
    </lineage>
</organism>
<reference evidence="8 9" key="1">
    <citation type="submission" date="2024-03" db="EMBL/GenBank/DDBJ databases">
        <title>The Acrasis kona genome and developmental transcriptomes reveal deep origins of eukaryotic multicellular pathways.</title>
        <authorList>
            <person name="Sheikh S."/>
            <person name="Fu C.-J."/>
            <person name="Brown M.W."/>
            <person name="Baldauf S.L."/>
        </authorList>
    </citation>
    <scope>NUCLEOTIDE SEQUENCE [LARGE SCALE GENOMIC DNA]</scope>
    <source>
        <strain evidence="8 9">ATCC MYA-3509</strain>
    </source>
</reference>
<dbReference type="AlphaFoldDB" id="A0AAW2ZGK2"/>
<proteinExistence type="inferred from homology"/>
<gene>
    <name evidence="8" type="ORF">AKO1_015629</name>
</gene>
<evidence type="ECO:0000256" key="3">
    <source>
        <dbReference type="ARBA" id="ARBA00022803"/>
    </source>
</evidence>
<dbReference type="PROSITE" id="PS50005">
    <property type="entry name" value="TPR"/>
    <property type="match status" value="2"/>
</dbReference>
<comment type="similarity">
    <text evidence="1">Belongs to the SGT1 family.</text>
</comment>
<dbReference type="InterPro" id="IPR011990">
    <property type="entry name" value="TPR-like_helical_dom_sf"/>
</dbReference>
<dbReference type="SUPFAM" id="SSF49764">
    <property type="entry name" value="HSP20-like chaperones"/>
    <property type="match status" value="1"/>
</dbReference>
<dbReference type="GO" id="GO:0051087">
    <property type="term" value="F:protein-folding chaperone binding"/>
    <property type="evidence" value="ECO:0007669"/>
    <property type="project" value="InterPro"/>
</dbReference>
<dbReference type="Proteomes" id="UP001431209">
    <property type="component" value="Unassembled WGS sequence"/>
</dbReference>
<feature type="compositionally biased region" description="Basic and acidic residues" evidence="5">
    <location>
        <begin position="262"/>
        <end position="282"/>
    </location>
</feature>
<dbReference type="EMBL" id="JAOPGA020001439">
    <property type="protein sequence ID" value="KAL0488442.1"/>
    <property type="molecule type" value="Genomic_DNA"/>
</dbReference>
<dbReference type="Gene3D" id="1.25.40.10">
    <property type="entry name" value="Tetratricopeptide repeat domain"/>
    <property type="match status" value="1"/>
</dbReference>
<evidence type="ECO:0000313" key="9">
    <source>
        <dbReference type="Proteomes" id="UP001431209"/>
    </source>
</evidence>
<evidence type="ECO:0000256" key="4">
    <source>
        <dbReference type="PROSITE-ProRule" id="PRU00339"/>
    </source>
</evidence>
<dbReference type="Pfam" id="PF13432">
    <property type="entry name" value="TPR_16"/>
    <property type="match status" value="1"/>
</dbReference>
<dbReference type="InterPro" id="IPR044563">
    <property type="entry name" value="Sgt1-like"/>
</dbReference>
<dbReference type="PANTHER" id="PTHR45862">
    <property type="entry name" value="PROTEIN SGT1 HOMOLOG"/>
    <property type="match status" value="1"/>
</dbReference>
<feature type="domain" description="CS" evidence="7">
    <location>
        <begin position="137"/>
        <end position="228"/>
    </location>
</feature>
<dbReference type="PROSITE" id="PS51048">
    <property type="entry name" value="SGS"/>
    <property type="match status" value="1"/>
</dbReference>
<evidence type="ECO:0000256" key="2">
    <source>
        <dbReference type="ARBA" id="ARBA00022737"/>
    </source>
</evidence>
<dbReference type="InterPro" id="IPR019734">
    <property type="entry name" value="TPR_rpt"/>
</dbReference>
<evidence type="ECO:0000259" key="6">
    <source>
        <dbReference type="PROSITE" id="PS51048"/>
    </source>
</evidence>
<keyword evidence="2" id="KW-0677">Repeat</keyword>
<dbReference type="InterPro" id="IPR007699">
    <property type="entry name" value="SGS_dom"/>
</dbReference>
<feature type="region of interest" description="Disordered" evidence="5">
    <location>
        <begin position="244"/>
        <end position="285"/>
    </location>
</feature>
<dbReference type="SUPFAM" id="SSF48452">
    <property type="entry name" value="TPR-like"/>
    <property type="match status" value="1"/>
</dbReference>
<evidence type="ECO:0000313" key="8">
    <source>
        <dbReference type="EMBL" id="KAL0488442.1"/>
    </source>
</evidence>
<dbReference type="CDD" id="cd06466">
    <property type="entry name" value="p23_CS_SGT1_like"/>
    <property type="match status" value="1"/>
</dbReference>
<dbReference type="Gene3D" id="2.60.40.790">
    <property type="match status" value="1"/>
</dbReference>
<dbReference type="InterPro" id="IPR013105">
    <property type="entry name" value="TPR_2"/>
</dbReference>
<evidence type="ECO:0000259" key="7">
    <source>
        <dbReference type="PROSITE" id="PS51203"/>
    </source>
</evidence>
<keyword evidence="9" id="KW-1185">Reference proteome</keyword>
<protein>
    <submittedName>
        <fullName evidence="8">Uncharacterized protein</fullName>
    </submittedName>
</protein>
<sequence>MSKIQDADDVFKEANSQFVDEEYTKALSLYNDAIDMEPKRADFYEKRSACQYKLEKYEKAVEDADQAIKLNSNSSMAQLRKGMAYFGLNKFSEAKSCFEKGLQLDSDHSQIKTWLRKTNAELEARQEQAPQPAPSLKDKIRHNYYQMGSNVVVGIIGLASIKNENRKVQIDAEKIKVTIDLPNNETFEKEFHLFAKIDPSKSKSVNFTSKVEITLRKVDENIEWPSLEKSSDVVIADPTIYTDPNKYNPTVADPKKYPSSKGAKDWDKLENEQKDPENKDPDGLNQLFQQIYAGASEDARRAMLKSFTESNGTVLSTNWKDVGSKKVKMEAPRGMEAREYNPK</sequence>
<dbReference type="Pfam" id="PF05002">
    <property type="entry name" value="SGS"/>
    <property type="match status" value="1"/>
</dbReference>
<dbReference type="Pfam" id="PF07719">
    <property type="entry name" value="TPR_2"/>
    <property type="match status" value="1"/>
</dbReference>
<dbReference type="SMART" id="SM00028">
    <property type="entry name" value="TPR"/>
    <property type="match status" value="3"/>
</dbReference>
<evidence type="ECO:0000256" key="5">
    <source>
        <dbReference type="SAM" id="MobiDB-lite"/>
    </source>
</evidence>
<dbReference type="InterPro" id="IPR007052">
    <property type="entry name" value="CS_dom"/>
</dbReference>
<name>A0AAW2ZGK2_9EUKA</name>
<dbReference type="InterPro" id="IPR008978">
    <property type="entry name" value="HSP20-like_chaperone"/>
</dbReference>
<evidence type="ECO:0000256" key="1">
    <source>
        <dbReference type="ARBA" id="ARBA00008509"/>
    </source>
</evidence>
<dbReference type="PROSITE" id="PS51203">
    <property type="entry name" value="CS"/>
    <property type="match status" value="1"/>
</dbReference>